<evidence type="ECO:0000313" key="6">
    <source>
        <dbReference type="EMBL" id="MBA2132230.1"/>
    </source>
</evidence>
<evidence type="ECO:0000256" key="1">
    <source>
        <dbReference type="ARBA" id="ARBA00007964"/>
    </source>
</evidence>
<reference evidence="6" key="1">
    <citation type="submission" date="2020-06" db="EMBL/GenBank/DDBJ databases">
        <title>Novel chitinolytic bacterium.</title>
        <authorList>
            <person name="Ungkulpasvich U."/>
            <person name="Kosugi A."/>
            <person name="Uke A."/>
        </authorList>
    </citation>
    <scope>NUCLEOTIDE SEQUENCE</scope>
    <source>
        <strain evidence="6">UUS1-1</strain>
    </source>
</reference>
<comment type="similarity">
    <text evidence="1">Belongs to the prephenate/arogenate dehydrogenase family.</text>
</comment>
<name>A0A8J6LHJ5_9FIRM</name>
<dbReference type="PANTHER" id="PTHR21363:SF0">
    <property type="entry name" value="PREPHENATE DEHYDROGENASE [NADP(+)]"/>
    <property type="match status" value="1"/>
</dbReference>
<dbReference type="SUPFAM" id="SSF55021">
    <property type="entry name" value="ACT-like"/>
    <property type="match status" value="1"/>
</dbReference>
<comment type="caution">
    <text evidence="6">The sequence shown here is derived from an EMBL/GenBank/DDBJ whole genome shotgun (WGS) entry which is preliminary data.</text>
</comment>
<comment type="pathway">
    <text evidence="4">Amino-acid biosynthesis.</text>
</comment>
<keyword evidence="7" id="KW-1185">Reference proteome</keyword>
<sequence>MKRQRIALIGLGLIGGSLGLALCRQPRKPWVVGYDPVADTCREALARQVVHEIADSPAAAAQGADLVVLAVPVGKMEEVVRAVAPVLTPGTILTDVASTKGQLARALPPLLPEGVYYVGGHPMAGSEQSGLAAADPFLFQNAVYLLTPAPGTPPAVLATLEEFIRMVGGLPLLLTPEEHDLMVAVVSHLPHLMAAALVNVAVDFNERYPGTLALAAGGFHDTTRVAMGSPALWREILASNRHSLLPVLRALMTEVENLTAALSAGELTTLEARLKRAATARKELPARRKGFLTLLHELVVVIEDRPGAIAEVIGIIKTINIKDIEILRVREGEGGTLRLAFENEEALAEAVRLLRSHGFQTQVRGGQGQ</sequence>
<evidence type="ECO:0000256" key="3">
    <source>
        <dbReference type="ARBA" id="ARBA00023141"/>
    </source>
</evidence>
<dbReference type="CDD" id="cd04909">
    <property type="entry name" value="ACT_PDH-BS"/>
    <property type="match status" value="1"/>
</dbReference>
<dbReference type="Gene3D" id="1.10.3660.10">
    <property type="entry name" value="6-phosphogluconate dehydrogenase C-terminal like domain"/>
    <property type="match status" value="1"/>
</dbReference>
<dbReference type="GO" id="GO:0004665">
    <property type="term" value="F:prephenate dehydrogenase (NADP+) activity"/>
    <property type="evidence" value="ECO:0007669"/>
    <property type="project" value="InterPro"/>
</dbReference>
<dbReference type="GO" id="GO:0006571">
    <property type="term" value="P:tyrosine biosynthetic process"/>
    <property type="evidence" value="ECO:0007669"/>
    <property type="project" value="InterPro"/>
</dbReference>
<keyword evidence="3" id="KW-0028">Amino-acid biosynthesis</keyword>
<dbReference type="Gene3D" id="3.40.50.720">
    <property type="entry name" value="NAD(P)-binding Rossmann-like Domain"/>
    <property type="match status" value="1"/>
</dbReference>
<dbReference type="InterPro" id="IPR045865">
    <property type="entry name" value="ACT-like_dom_sf"/>
</dbReference>
<dbReference type="InterPro" id="IPR046826">
    <property type="entry name" value="PDH_N"/>
</dbReference>
<dbReference type="PROSITE" id="PS51176">
    <property type="entry name" value="PDH_ADH"/>
    <property type="match status" value="1"/>
</dbReference>
<feature type="domain" description="Prephenate/arogenate dehydrogenase" evidence="5">
    <location>
        <begin position="4"/>
        <end position="292"/>
    </location>
</feature>
<protein>
    <submittedName>
        <fullName evidence="6">Prephenate dehydrogenase</fullName>
    </submittedName>
</protein>
<dbReference type="SUPFAM" id="SSF48179">
    <property type="entry name" value="6-phosphogluconate dehydrogenase C-terminal domain-like"/>
    <property type="match status" value="1"/>
</dbReference>
<dbReference type="GO" id="GO:0008977">
    <property type="term" value="F:prephenate dehydrogenase (NAD+) activity"/>
    <property type="evidence" value="ECO:0007669"/>
    <property type="project" value="InterPro"/>
</dbReference>
<dbReference type="Proteomes" id="UP000657177">
    <property type="component" value="Unassembled WGS sequence"/>
</dbReference>
<dbReference type="AlphaFoldDB" id="A0A8J6LHJ5"/>
<dbReference type="RefSeq" id="WP_181338687.1">
    <property type="nucleotide sequence ID" value="NZ_JAAKDE010000003.1"/>
</dbReference>
<dbReference type="Pfam" id="PF02153">
    <property type="entry name" value="PDH_N"/>
    <property type="match status" value="1"/>
</dbReference>
<keyword evidence="3" id="KW-0057">Aromatic amino acid biosynthesis</keyword>
<evidence type="ECO:0000313" key="7">
    <source>
        <dbReference type="Proteomes" id="UP000657177"/>
    </source>
</evidence>
<dbReference type="GO" id="GO:0070403">
    <property type="term" value="F:NAD+ binding"/>
    <property type="evidence" value="ECO:0007669"/>
    <property type="project" value="InterPro"/>
</dbReference>
<dbReference type="InterPro" id="IPR046825">
    <property type="entry name" value="PDH_C"/>
</dbReference>
<proteinExistence type="inferred from homology"/>
<evidence type="ECO:0000259" key="5">
    <source>
        <dbReference type="PROSITE" id="PS51176"/>
    </source>
</evidence>
<dbReference type="FunFam" id="3.40.50.720:FF:000208">
    <property type="entry name" value="Prephenate dehydrogenase"/>
    <property type="match status" value="1"/>
</dbReference>
<accession>A0A8J6LHJ5</accession>
<dbReference type="SUPFAM" id="SSF51735">
    <property type="entry name" value="NAD(P)-binding Rossmann-fold domains"/>
    <property type="match status" value="1"/>
</dbReference>
<evidence type="ECO:0000256" key="2">
    <source>
        <dbReference type="ARBA" id="ARBA00023002"/>
    </source>
</evidence>
<dbReference type="InterPro" id="IPR036291">
    <property type="entry name" value="NAD(P)-bd_dom_sf"/>
</dbReference>
<dbReference type="PANTHER" id="PTHR21363">
    <property type="entry name" value="PREPHENATE DEHYDROGENASE"/>
    <property type="match status" value="1"/>
</dbReference>
<dbReference type="InterPro" id="IPR003099">
    <property type="entry name" value="Prephen_DH"/>
</dbReference>
<dbReference type="InterPro" id="IPR008927">
    <property type="entry name" value="6-PGluconate_DH-like_C_sf"/>
</dbReference>
<organism evidence="6 7">
    <name type="scientific">Capillibacterium thermochitinicola</name>
    <dbReference type="NCBI Taxonomy" id="2699427"/>
    <lineage>
        <taxon>Bacteria</taxon>
        <taxon>Bacillati</taxon>
        <taxon>Bacillota</taxon>
        <taxon>Capillibacterium</taxon>
    </lineage>
</organism>
<dbReference type="EMBL" id="JAAKDE010000003">
    <property type="protein sequence ID" value="MBA2132230.1"/>
    <property type="molecule type" value="Genomic_DNA"/>
</dbReference>
<evidence type="ECO:0000256" key="4">
    <source>
        <dbReference type="ARBA" id="ARBA00029440"/>
    </source>
</evidence>
<dbReference type="Pfam" id="PF20463">
    <property type="entry name" value="PDH_C"/>
    <property type="match status" value="1"/>
</dbReference>
<dbReference type="InterPro" id="IPR050812">
    <property type="entry name" value="Preph/Arog_dehydrog"/>
</dbReference>
<gene>
    <name evidence="6" type="ORF">G5B42_01510</name>
</gene>
<keyword evidence="2" id="KW-0560">Oxidoreductase</keyword>